<accession>A0A382KLZ1</accession>
<feature type="non-terminal residue" evidence="1">
    <location>
        <position position="61"/>
    </location>
</feature>
<gene>
    <name evidence="1" type="ORF">METZ01_LOCUS278352</name>
</gene>
<evidence type="ECO:0000313" key="1">
    <source>
        <dbReference type="EMBL" id="SVC25498.1"/>
    </source>
</evidence>
<reference evidence="1" key="1">
    <citation type="submission" date="2018-05" db="EMBL/GenBank/DDBJ databases">
        <authorList>
            <person name="Lanie J.A."/>
            <person name="Ng W.-L."/>
            <person name="Kazmierczak K.M."/>
            <person name="Andrzejewski T.M."/>
            <person name="Davidsen T.M."/>
            <person name="Wayne K.J."/>
            <person name="Tettelin H."/>
            <person name="Glass J.I."/>
            <person name="Rusch D."/>
            <person name="Podicherti R."/>
            <person name="Tsui H.-C.T."/>
            <person name="Winkler M.E."/>
        </authorList>
    </citation>
    <scope>NUCLEOTIDE SEQUENCE</scope>
</reference>
<dbReference type="EMBL" id="UINC01081542">
    <property type="protein sequence ID" value="SVC25498.1"/>
    <property type="molecule type" value="Genomic_DNA"/>
</dbReference>
<dbReference type="AlphaFoldDB" id="A0A382KLZ1"/>
<sequence>MRKYLTLIVLSITLISVGWSQCNDNEVELWGECYSIENTDSLNLFDNELTGTIPPEIGNLT</sequence>
<proteinExistence type="predicted"/>
<organism evidence="1">
    <name type="scientific">marine metagenome</name>
    <dbReference type="NCBI Taxonomy" id="408172"/>
    <lineage>
        <taxon>unclassified sequences</taxon>
        <taxon>metagenomes</taxon>
        <taxon>ecological metagenomes</taxon>
    </lineage>
</organism>
<name>A0A382KLZ1_9ZZZZ</name>
<protein>
    <submittedName>
        <fullName evidence="1">Uncharacterized protein</fullName>
    </submittedName>
</protein>